<dbReference type="Gene3D" id="2.60.40.1120">
    <property type="entry name" value="Carboxypeptidase-like, regulatory domain"/>
    <property type="match status" value="1"/>
</dbReference>
<dbReference type="InterPro" id="IPR008969">
    <property type="entry name" value="CarboxyPept-like_regulatory"/>
</dbReference>
<accession>A0A5J4QY79</accession>
<dbReference type="InterPro" id="IPR023996">
    <property type="entry name" value="TonB-dep_OMP_SusC/RagA"/>
</dbReference>
<dbReference type="SUPFAM" id="SSF49464">
    <property type="entry name" value="Carboxypeptidase regulatory domain-like"/>
    <property type="match status" value="1"/>
</dbReference>
<feature type="domain" description="TonB-dependent receptor plug" evidence="1">
    <location>
        <begin position="126"/>
        <end position="234"/>
    </location>
</feature>
<dbReference type="NCBIfam" id="TIGR04057">
    <property type="entry name" value="SusC_RagA_signa"/>
    <property type="match status" value="1"/>
</dbReference>
<dbReference type="InterPro" id="IPR037066">
    <property type="entry name" value="Plug_dom_sf"/>
</dbReference>
<sequence length="500" mass="55158">MKDKRKGFNGDTLRKLLLLALCICSCTLSLFAQRSITVTGILTDENGETMPGVSILVQGTTRGVTTDLDGSFKIDVKTDDVLVVSFLGYETQTIKIEGRQKINIQLKPKANELDEVTIVAFGKQKKNSVIGSISTVNVKDLKVPSSNLTTALAGNIAGIIAYQRSGEPGRDNADFFVRGITTFGANVNPLILIDNVELTTTDLARLQPDDIASFSIMKDATATALYGARGANGVILVTTKQGSEGPVKISIRLENSLSAPTRNVEFADPVTYMKLHNEAVLTRNPLGELPYGQEKIDNTMAPGSNPYIFPANDWREMLFKDYTMNQRVNISANGGGAIARYYVAGSYSKDNGILKVDKRNSFNNNIDFKNYSLRANVNINLTKTTELAVRLSGNFDDYTGPLGSGTDIYNMVVHSNPVLFPPYYPIDEDHKFVKHIMFGNYNGSYRNPYAEMVKGYKDTSRSQMLAQFELNQDLKFITPGISDISRLASFGVERKYNPFW</sequence>
<dbReference type="FunFam" id="2.170.130.10:FF:000003">
    <property type="entry name" value="SusC/RagA family TonB-linked outer membrane protein"/>
    <property type="match status" value="1"/>
</dbReference>
<evidence type="ECO:0000313" key="2">
    <source>
        <dbReference type="EMBL" id="KAA6325671.1"/>
    </source>
</evidence>
<dbReference type="Pfam" id="PF13715">
    <property type="entry name" value="CarbopepD_reg_2"/>
    <property type="match status" value="1"/>
</dbReference>
<evidence type="ECO:0000259" key="1">
    <source>
        <dbReference type="Pfam" id="PF07715"/>
    </source>
</evidence>
<dbReference type="Gene3D" id="2.170.130.10">
    <property type="entry name" value="TonB-dependent receptor, plug domain"/>
    <property type="match status" value="1"/>
</dbReference>
<dbReference type="InterPro" id="IPR012910">
    <property type="entry name" value="Plug_dom"/>
</dbReference>
<dbReference type="EMBL" id="SNRY01002318">
    <property type="protein sequence ID" value="KAA6325671.1"/>
    <property type="molecule type" value="Genomic_DNA"/>
</dbReference>
<reference evidence="2" key="1">
    <citation type="submission" date="2019-03" db="EMBL/GenBank/DDBJ databases">
        <title>Single cell metagenomics reveals metabolic interactions within the superorganism composed of flagellate Streblomastix strix and complex community of Bacteroidetes bacteria on its surface.</title>
        <authorList>
            <person name="Treitli S.C."/>
            <person name="Kolisko M."/>
            <person name="Husnik F."/>
            <person name="Keeling P."/>
            <person name="Hampl V."/>
        </authorList>
    </citation>
    <scope>NUCLEOTIDE SEQUENCE</scope>
    <source>
        <strain evidence="2">STM</strain>
    </source>
</reference>
<organism evidence="2">
    <name type="scientific">termite gut metagenome</name>
    <dbReference type="NCBI Taxonomy" id="433724"/>
    <lineage>
        <taxon>unclassified sequences</taxon>
        <taxon>metagenomes</taxon>
        <taxon>organismal metagenomes</taxon>
    </lineage>
</organism>
<dbReference type="SUPFAM" id="SSF56935">
    <property type="entry name" value="Porins"/>
    <property type="match status" value="1"/>
</dbReference>
<protein>
    <submittedName>
        <fullName evidence="2">TonB-dependent receptor SusC</fullName>
    </submittedName>
</protein>
<dbReference type="InterPro" id="IPR039426">
    <property type="entry name" value="TonB-dep_rcpt-like"/>
</dbReference>
<proteinExistence type="predicted"/>
<dbReference type="InterPro" id="IPR023997">
    <property type="entry name" value="TonB-dep_OMP_SusC/RagA_CS"/>
</dbReference>
<name>A0A5J4QY79_9ZZZZ</name>
<dbReference type="FunFam" id="2.60.40.1120:FF:000003">
    <property type="entry name" value="Outer membrane protein Omp121"/>
    <property type="match status" value="1"/>
</dbReference>
<dbReference type="PROSITE" id="PS52016">
    <property type="entry name" value="TONB_DEPENDENT_REC_3"/>
    <property type="match status" value="1"/>
</dbReference>
<dbReference type="AlphaFoldDB" id="A0A5J4QY79"/>
<dbReference type="Pfam" id="PF07715">
    <property type="entry name" value="Plug"/>
    <property type="match status" value="1"/>
</dbReference>
<keyword evidence="2" id="KW-0675">Receptor</keyword>
<dbReference type="NCBIfam" id="TIGR04056">
    <property type="entry name" value="OMP_RagA_SusC"/>
    <property type="match status" value="1"/>
</dbReference>
<comment type="caution">
    <text evidence="2">The sequence shown here is derived from an EMBL/GenBank/DDBJ whole genome shotgun (WGS) entry which is preliminary data.</text>
</comment>
<gene>
    <name evidence="2" type="ORF">EZS27_025146</name>
</gene>